<keyword evidence="3" id="KW-1185">Reference proteome</keyword>
<keyword evidence="2" id="KW-0808">Transferase</keyword>
<reference evidence="2 3" key="1">
    <citation type="submission" date="2023-11" db="EMBL/GenBank/DDBJ databases">
        <title>Halocaridina rubra genome assembly.</title>
        <authorList>
            <person name="Smith C."/>
        </authorList>
    </citation>
    <scope>NUCLEOTIDE SEQUENCE [LARGE SCALE GENOMIC DNA]</scope>
    <source>
        <strain evidence="2">EP-1</strain>
        <tissue evidence="2">Whole</tissue>
    </source>
</reference>
<dbReference type="AlphaFoldDB" id="A0AAN8WXU3"/>
<protein>
    <submittedName>
        <fullName evidence="2">MAP kinase-activated protein kinase 2</fullName>
    </submittedName>
</protein>
<dbReference type="InterPro" id="IPR017441">
    <property type="entry name" value="Protein_kinase_ATP_BS"/>
</dbReference>
<feature type="non-terminal residue" evidence="2">
    <location>
        <position position="53"/>
    </location>
</feature>
<organism evidence="2 3">
    <name type="scientific">Halocaridina rubra</name>
    <name type="common">Hawaiian red shrimp</name>
    <dbReference type="NCBI Taxonomy" id="373956"/>
    <lineage>
        <taxon>Eukaryota</taxon>
        <taxon>Metazoa</taxon>
        <taxon>Ecdysozoa</taxon>
        <taxon>Arthropoda</taxon>
        <taxon>Crustacea</taxon>
        <taxon>Multicrustacea</taxon>
        <taxon>Malacostraca</taxon>
        <taxon>Eumalacostraca</taxon>
        <taxon>Eucarida</taxon>
        <taxon>Decapoda</taxon>
        <taxon>Pleocyemata</taxon>
        <taxon>Caridea</taxon>
        <taxon>Atyoidea</taxon>
        <taxon>Atyidae</taxon>
        <taxon>Halocaridina</taxon>
    </lineage>
</organism>
<keyword evidence="1" id="KW-0067">ATP-binding</keyword>
<dbReference type="GO" id="GO:0016301">
    <property type="term" value="F:kinase activity"/>
    <property type="evidence" value="ECO:0007669"/>
    <property type="project" value="UniProtKB-KW"/>
</dbReference>
<gene>
    <name evidence="2" type="primary">MAPKAPK2</name>
    <name evidence="2" type="ORF">SK128_002986</name>
</gene>
<dbReference type="GO" id="GO:0005524">
    <property type="term" value="F:ATP binding"/>
    <property type="evidence" value="ECO:0007669"/>
    <property type="project" value="UniProtKB-UniRule"/>
</dbReference>
<name>A0AAN8WXU3_HALRR</name>
<proteinExistence type="predicted"/>
<keyword evidence="1" id="KW-0547">Nucleotide-binding</keyword>
<accession>A0AAN8WXU3</accession>
<dbReference type="Gene3D" id="3.30.200.20">
    <property type="entry name" value="Phosphorylase Kinase, domain 1"/>
    <property type="match status" value="1"/>
</dbReference>
<dbReference type="EMBL" id="JAXCGZ010011636">
    <property type="protein sequence ID" value="KAK7074371.1"/>
    <property type="molecule type" value="Genomic_DNA"/>
</dbReference>
<evidence type="ECO:0000256" key="1">
    <source>
        <dbReference type="PROSITE-ProRule" id="PRU10141"/>
    </source>
</evidence>
<feature type="binding site" evidence="1">
    <location>
        <position position="53"/>
    </location>
    <ligand>
        <name>ATP</name>
        <dbReference type="ChEBI" id="CHEBI:30616"/>
    </ligand>
</feature>
<sequence length="53" mass="5868">MGGDQRAAVYVLHTKTNPIIEDYAISSNVLGLGINGKVVECFSKRNQRKYALK</sequence>
<keyword evidence="2" id="KW-0418">Kinase</keyword>
<dbReference type="PROSITE" id="PS00107">
    <property type="entry name" value="PROTEIN_KINASE_ATP"/>
    <property type="match status" value="1"/>
</dbReference>
<evidence type="ECO:0000313" key="2">
    <source>
        <dbReference type="EMBL" id="KAK7074371.1"/>
    </source>
</evidence>
<comment type="caution">
    <text evidence="2">The sequence shown here is derived from an EMBL/GenBank/DDBJ whole genome shotgun (WGS) entry which is preliminary data.</text>
</comment>
<dbReference type="Proteomes" id="UP001381693">
    <property type="component" value="Unassembled WGS sequence"/>
</dbReference>
<evidence type="ECO:0000313" key="3">
    <source>
        <dbReference type="Proteomes" id="UP001381693"/>
    </source>
</evidence>